<organism evidence="2 3">
    <name type="scientific">Alkanindiges illinoisensis</name>
    <dbReference type="NCBI Taxonomy" id="197183"/>
    <lineage>
        <taxon>Bacteria</taxon>
        <taxon>Pseudomonadati</taxon>
        <taxon>Pseudomonadota</taxon>
        <taxon>Gammaproteobacteria</taxon>
        <taxon>Moraxellales</taxon>
        <taxon>Moraxellaceae</taxon>
        <taxon>Alkanindiges</taxon>
    </lineage>
</organism>
<protein>
    <submittedName>
        <fullName evidence="2">ParA family protein</fullName>
    </submittedName>
</protein>
<dbReference type="PANTHER" id="PTHR13696">
    <property type="entry name" value="P-LOOP CONTAINING NUCLEOSIDE TRIPHOSPHATE HYDROLASE"/>
    <property type="match status" value="1"/>
</dbReference>
<feature type="domain" description="AAA" evidence="1">
    <location>
        <begin position="1"/>
        <end position="166"/>
    </location>
</feature>
<proteinExistence type="predicted"/>
<dbReference type="SUPFAM" id="SSF52540">
    <property type="entry name" value="P-loop containing nucleoside triphosphate hydrolases"/>
    <property type="match status" value="1"/>
</dbReference>
<evidence type="ECO:0000259" key="1">
    <source>
        <dbReference type="Pfam" id="PF13614"/>
    </source>
</evidence>
<gene>
    <name evidence="2" type="ORF">E2B99_08955</name>
</gene>
<evidence type="ECO:0000313" key="2">
    <source>
        <dbReference type="EMBL" id="TEU25841.1"/>
    </source>
</evidence>
<evidence type="ECO:0000313" key="3">
    <source>
        <dbReference type="Proteomes" id="UP000297834"/>
    </source>
</evidence>
<reference evidence="2 3" key="1">
    <citation type="submission" date="2019-03" db="EMBL/GenBank/DDBJ databases">
        <title>Alkanindiges illinoisensis: a potential pathogenic isolated from ascites of a gastric cancer patient with abdominal metastasis.</title>
        <authorList>
            <person name="Hu X."/>
            <person name="Yang B."/>
            <person name="Yan X."/>
            <person name="Lin L."/>
            <person name="Zhao H."/>
            <person name="Zhou F."/>
            <person name="Su B."/>
            <person name="Chen J."/>
            <person name="Rui Y."/>
            <person name="Wang Q."/>
            <person name="Zheng L."/>
        </authorList>
    </citation>
    <scope>NUCLEOTIDE SEQUENCE [LARGE SCALE GENOMIC DNA]</scope>
    <source>
        <strain evidence="2 3">NFYY 23406</strain>
    </source>
</reference>
<dbReference type="InterPro" id="IPR025669">
    <property type="entry name" value="AAA_dom"/>
</dbReference>
<dbReference type="InterPro" id="IPR027417">
    <property type="entry name" value="P-loop_NTPase"/>
</dbReference>
<accession>A0A4Y7XBM9</accession>
<name>A0A4Y7XBM9_9GAMM</name>
<dbReference type="OrthoDB" id="9799330at2"/>
<keyword evidence="3" id="KW-1185">Reference proteome</keyword>
<dbReference type="PANTHER" id="PTHR13696:SF99">
    <property type="entry name" value="COBYRINIC ACID AC-DIAMIDE SYNTHASE"/>
    <property type="match status" value="1"/>
</dbReference>
<dbReference type="STRING" id="1120977.GCA_000619845_02847"/>
<comment type="caution">
    <text evidence="2">The sequence shown here is derived from an EMBL/GenBank/DDBJ whole genome shotgun (WGS) entry which is preliminary data.</text>
</comment>
<dbReference type="InterPro" id="IPR050678">
    <property type="entry name" value="DNA_Partitioning_ATPase"/>
</dbReference>
<dbReference type="Gene3D" id="3.40.50.300">
    <property type="entry name" value="P-loop containing nucleotide triphosphate hydrolases"/>
    <property type="match status" value="1"/>
</dbReference>
<dbReference type="AlphaFoldDB" id="A0A4Y7XBM9"/>
<dbReference type="Pfam" id="PF13614">
    <property type="entry name" value="AAA_31"/>
    <property type="match status" value="1"/>
</dbReference>
<dbReference type="RefSeq" id="WP_134244644.1">
    <property type="nucleotide sequence ID" value="NZ_SNTY01000034.1"/>
</dbReference>
<dbReference type="EMBL" id="SNTY01000034">
    <property type="protein sequence ID" value="TEU25841.1"/>
    <property type="molecule type" value="Genomic_DNA"/>
</dbReference>
<dbReference type="CDD" id="cd02042">
    <property type="entry name" value="ParAB_family"/>
    <property type="match status" value="1"/>
</dbReference>
<sequence length="246" mass="26929">MKIITIANQKGGVGKSALSLHIAFYLHELGKKVVFIDLDPQGNSSSVLGKTDFQAVASASSLFQDNFSLDMPLPHAVLLKGDASLVNNLDIKLFVQNMNQLIKSIDDETICIVDTAPTASALQIAPLIVSDSVVSPIELESFSIAGIASILNTLNNIKEQYNPRLNFLGIVPNRVKGVSHRQLTLLEQLRTSYSQYLLDPEFKINERQAIPEALDQGIPVWRLGKTSARDVGKEMKAVVSKIYQSI</sequence>
<dbReference type="Proteomes" id="UP000297834">
    <property type="component" value="Unassembled WGS sequence"/>
</dbReference>